<sequence length="112" mass="12352">MDAEEGPPADQPLAEWYAERARRRRAPGTRDAITLAPGPRRAAHLFQDVPRLVVEWDGHAWQPVAVAENYAEAYPLIVRPGSDAAPGPVFPQADTPVSLLRKGTGRHRKPDQ</sequence>
<reference evidence="2" key="1">
    <citation type="submission" date="2022-10" db="EMBL/GenBank/DDBJ databases">
        <title>The complete genomes of actinobacterial strains from the NBC collection.</title>
        <authorList>
            <person name="Joergensen T.S."/>
            <person name="Alvarez Arevalo M."/>
            <person name="Sterndorff E.B."/>
            <person name="Faurdal D."/>
            <person name="Vuksanovic O."/>
            <person name="Mourched A.-S."/>
            <person name="Charusanti P."/>
            <person name="Shaw S."/>
            <person name="Blin K."/>
            <person name="Weber T."/>
        </authorList>
    </citation>
    <scope>NUCLEOTIDE SEQUENCE</scope>
    <source>
        <strain evidence="2">NBC_00222</strain>
    </source>
</reference>
<dbReference type="EMBL" id="CP108110">
    <property type="protein sequence ID" value="WUQ85206.1"/>
    <property type="molecule type" value="Genomic_DNA"/>
</dbReference>
<evidence type="ECO:0000313" key="3">
    <source>
        <dbReference type="Proteomes" id="UP001432222"/>
    </source>
</evidence>
<evidence type="ECO:0000313" key="2">
    <source>
        <dbReference type="EMBL" id="WUQ85206.1"/>
    </source>
</evidence>
<dbReference type="InterPro" id="IPR045733">
    <property type="entry name" value="DUF6087"/>
</dbReference>
<proteinExistence type="predicted"/>
<dbReference type="Proteomes" id="UP001432222">
    <property type="component" value="Chromosome"/>
</dbReference>
<name>A0ABZ1U2R0_9ACTN</name>
<keyword evidence="3" id="KW-1185">Reference proteome</keyword>
<protein>
    <submittedName>
        <fullName evidence="2">DUF6087 family protein</fullName>
    </submittedName>
</protein>
<evidence type="ECO:0000256" key="1">
    <source>
        <dbReference type="SAM" id="MobiDB-lite"/>
    </source>
</evidence>
<gene>
    <name evidence="2" type="ORF">OHA16_20910</name>
</gene>
<accession>A0ABZ1U2R0</accession>
<feature type="compositionally biased region" description="Basic residues" evidence="1">
    <location>
        <begin position="103"/>
        <end position="112"/>
    </location>
</feature>
<feature type="region of interest" description="Disordered" evidence="1">
    <location>
        <begin position="81"/>
        <end position="112"/>
    </location>
</feature>
<organism evidence="2 3">
    <name type="scientific">Kitasatospora purpeofusca</name>
    <dbReference type="NCBI Taxonomy" id="67352"/>
    <lineage>
        <taxon>Bacteria</taxon>
        <taxon>Bacillati</taxon>
        <taxon>Actinomycetota</taxon>
        <taxon>Actinomycetes</taxon>
        <taxon>Kitasatosporales</taxon>
        <taxon>Streptomycetaceae</taxon>
        <taxon>Kitasatospora</taxon>
    </lineage>
</organism>
<dbReference type="RefSeq" id="WP_328955997.1">
    <property type="nucleotide sequence ID" value="NZ_CP108110.1"/>
</dbReference>
<dbReference type="Pfam" id="PF19565">
    <property type="entry name" value="DUF6087"/>
    <property type="match status" value="1"/>
</dbReference>